<dbReference type="STRING" id="2756.BFR44_04835"/>
<dbReference type="Gene3D" id="3.90.76.10">
    <property type="entry name" value="Dipeptide-binding Protein, Domain 1"/>
    <property type="match status" value="1"/>
</dbReference>
<dbReference type="RefSeq" id="WP_029092524.1">
    <property type="nucleotide sequence ID" value="NZ_CBCPIX010000002.1"/>
</dbReference>
<feature type="signal peptide" evidence="4">
    <location>
        <begin position="1"/>
        <end position="18"/>
    </location>
</feature>
<dbReference type="SUPFAM" id="SSF53850">
    <property type="entry name" value="Periplasmic binding protein-like II"/>
    <property type="match status" value="1"/>
</dbReference>
<evidence type="ECO:0000256" key="4">
    <source>
        <dbReference type="SAM" id="SignalP"/>
    </source>
</evidence>
<dbReference type="Gene3D" id="3.40.190.10">
    <property type="entry name" value="Periplasmic binding protein-like II"/>
    <property type="match status" value="1"/>
</dbReference>
<dbReference type="EMBL" id="CP023483">
    <property type="protein sequence ID" value="ATF26881.1"/>
    <property type="molecule type" value="Genomic_DNA"/>
</dbReference>
<dbReference type="PROSITE" id="PS01040">
    <property type="entry name" value="SBP_BACTERIAL_5"/>
    <property type="match status" value="1"/>
</dbReference>
<dbReference type="InterPro" id="IPR030678">
    <property type="entry name" value="Peptide/Ni-bd"/>
</dbReference>
<dbReference type="Proteomes" id="UP000243591">
    <property type="component" value="Chromosome"/>
</dbReference>
<gene>
    <name evidence="6" type="ORF">CNY62_11230</name>
</gene>
<evidence type="ECO:0000313" key="7">
    <source>
        <dbReference type="Proteomes" id="UP000243591"/>
    </source>
</evidence>
<dbReference type="GeneID" id="66536355"/>
<dbReference type="PANTHER" id="PTHR30290:SF59">
    <property type="entry name" value="OLIGOPEPTIDE ABC TRANSPORTER,SUBSTRATE-BINDING PROTEIN"/>
    <property type="match status" value="1"/>
</dbReference>
<dbReference type="AlphaFoldDB" id="A0A1D2KW31"/>
<evidence type="ECO:0000256" key="3">
    <source>
        <dbReference type="ARBA" id="ARBA00022729"/>
    </source>
</evidence>
<dbReference type="GO" id="GO:0042597">
    <property type="term" value="C:periplasmic space"/>
    <property type="evidence" value="ECO:0007669"/>
    <property type="project" value="UniProtKB-ARBA"/>
</dbReference>
<reference evidence="6 7" key="1">
    <citation type="submission" date="2017-09" db="EMBL/GenBank/DDBJ databases">
        <title>Complete Genome Sequences of Two Strains of the Meat Spoilage Bacterium Brochothrix thermosphacta Isolated from Ground Chicken.</title>
        <authorList>
            <person name="Paoli G.C."/>
            <person name="Wijey C."/>
            <person name="Chen C.-Y."/>
            <person name="Nguyen L."/>
            <person name="Yan X."/>
            <person name="Irwin P.L."/>
        </authorList>
    </citation>
    <scope>NUCLEOTIDE SEQUENCE [LARGE SCALE GENOMIC DNA]</scope>
    <source>
        <strain evidence="6 7">BI</strain>
    </source>
</reference>
<dbReference type="InterPro" id="IPR023765">
    <property type="entry name" value="SBP_5_CS"/>
</dbReference>
<dbReference type="PROSITE" id="PS51257">
    <property type="entry name" value="PROKAR_LIPOPROTEIN"/>
    <property type="match status" value="1"/>
</dbReference>
<name>A0A1D2KW31_BROTH</name>
<dbReference type="Gene3D" id="3.10.105.10">
    <property type="entry name" value="Dipeptide-binding Protein, Domain 3"/>
    <property type="match status" value="1"/>
</dbReference>
<comment type="subcellular location">
    <subcellularLocation>
        <location evidence="1">Cell membrane</location>
        <topology evidence="1">Lipid-anchor</topology>
    </subcellularLocation>
</comment>
<sequence>MKKVLLGTLIAVFAVVLAACGNSGSSTKESSGKGGVDPDGSLIIGVAGDPSVMNPNYASDRVTLTLQEALYAPLFWELDGKPALAKSLDVSDDSLVYTVKLKDGLKWHDGKDLTAKDVVFTVESTLDEKQNSSNRGKFVFDGKPLKVEAVDKTTVKFTLPTASPAFEETLNTFYPIPEHIFAGVDNIEKSDKNKKPVGSGPFQFVEYKSGEYVALKRFDDYFGGKPKLAKLTFRITKDQNAANLALQNGEINLKSIQPADRKKVEKASDVDIITYPENRLSYLAFNQNQEALKSKELRQALSYALDRKELIDAAYGSDEYAKPASSFLTENTKFFTKDVETYNTNLDKAKELVDKSGFDKSTKLSIYYLNNSKAQESIALYVQQEYKKIGVNLELKPTDPNALSNITLDRKNKDYSIAINGYIMGNDPDAYKTLFLSDSPYNYSNNHDKKLDELFNKGAVTVDDKAREAVYVDVQKNIADNAVIYPISYDNAVLALDKRFAGVKEAEPQPVSMFKDYSKLYLKK</sequence>
<evidence type="ECO:0000256" key="1">
    <source>
        <dbReference type="ARBA" id="ARBA00004193"/>
    </source>
</evidence>
<keyword evidence="3 4" id="KW-0732">Signal</keyword>
<comment type="similarity">
    <text evidence="2">Belongs to the bacterial solute-binding protein 5 family.</text>
</comment>
<dbReference type="PANTHER" id="PTHR30290">
    <property type="entry name" value="PERIPLASMIC BINDING COMPONENT OF ABC TRANSPORTER"/>
    <property type="match status" value="1"/>
</dbReference>
<dbReference type="GO" id="GO:1904680">
    <property type="term" value="F:peptide transmembrane transporter activity"/>
    <property type="evidence" value="ECO:0007669"/>
    <property type="project" value="TreeGrafter"/>
</dbReference>
<dbReference type="Pfam" id="PF00496">
    <property type="entry name" value="SBP_bac_5"/>
    <property type="match status" value="1"/>
</dbReference>
<feature type="domain" description="Solute-binding protein family 5" evidence="5">
    <location>
        <begin position="81"/>
        <end position="440"/>
    </location>
</feature>
<evidence type="ECO:0000259" key="5">
    <source>
        <dbReference type="Pfam" id="PF00496"/>
    </source>
</evidence>
<evidence type="ECO:0000256" key="2">
    <source>
        <dbReference type="ARBA" id="ARBA00005695"/>
    </source>
</evidence>
<proteinExistence type="inferred from homology"/>
<dbReference type="PIRSF" id="PIRSF002741">
    <property type="entry name" value="MppA"/>
    <property type="match status" value="1"/>
</dbReference>
<dbReference type="GO" id="GO:0043190">
    <property type="term" value="C:ATP-binding cassette (ABC) transporter complex"/>
    <property type="evidence" value="ECO:0007669"/>
    <property type="project" value="InterPro"/>
</dbReference>
<protein>
    <submittedName>
        <fullName evidence="6">ABC transporter substrate-binding protein</fullName>
    </submittedName>
</protein>
<dbReference type="InterPro" id="IPR000914">
    <property type="entry name" value="SBP_5_dom"/>
</dbReference>
<dbReference type="KEGG" id="bths:CNY62_11230"/>
<dbReference type="InterPro" id="IPR039424">
    <property type="entry name" value="SBP_5"/>
</dbReference>
<dbReference type="OrthoDB" id="9796817at2"/>
<organism evidence="6 7">
    <name type="scientific">Brochothrix thermosphacta</name>
    <name type="common">Microbacterium thermosphactum</name>
    <dbReference type="NCBI Taxonomy" id="2756"/>
    <lineage>
        <taxon>Bacteria</taxon>
        <taxon>Bacillati</taxon>
        <taxon>Bacillota</taxon>
        <taxon>Bacilli</taxon>
        <taxon>Bacillales</taxon>
        <taxon>Listeriaceae</taxon>
        <taxon>Brochothrix</taxon>
    </lineage>
</organism>
<accession>A0A1D2KW31</accession>
<dbReference type="GO" id="GO:0015833">
    <property type="term" value="P:peptide transport"/>
    <property type="evidence" value="ECO:0007669"/>
    <property type="project" value="TreeGrafter"/>
</dbReference>
<evidence type="ECO:0000313" key="6">
    <source>
        <dbReference type="EMBL" id="ATF26881.1"/>
    </source>
</evidence>
<feature type="chain" id="PRO_5039229213" evidence="4">
    <location>
        <begin position="19"/>
        <end position="524"/>
    </location>
</feature>
<keyword evidence="7" id="KW-1185">Reference proteome</keyword>
<dbReference type="CDD" id="cd00995">
    <property type="entry name" value="PBP2_NikA_DppA_OppA_like"/>
    <property type="match status" value="1"/>
</dbReference>
<dbReference type="FunFam" id="3.90.76.10:FF:000004">
    <property type="entry name" value="Peptide ABC transporter substrate-binding protein"/>
    <property type="match status" value="1"/>
</dbReference>